<proteinExistence type="predicted"/>
<evidence type="ECO:0000313" key="2">
    <source>
        <dbReference type="Proteomes" id="UP001163046"/>
    </source>
</evidence>
<dbReference type="EMBL" id="MU825903">
    <property type="protein sequence ID" value="KAJ7383252.1"/>
    <property type="molecule type" value="Genomic_DNA"/>
</dbReference>
<protein>
    <submittedName>
        <fullName evidence="1">Uncharacterized protein</fullName>
    </submittedName>
</protein>
<comment type="caution">
    <text evidence="1">The sequence shown here is derived from an EMBL/GenBank/DDBJ whole genome shotgun (WGS) entry which is preliminary data.</text>
</comment>
<dbReference type="Proteomes" id="UP001163046">
    <property type="component" value="Unassembled WGS sequence"/>
</dbReference>
<name>A0A9W9ZKD7_9CNID</name>
<organism evidence="1 2">
    <name type="scientific">Desmophyllum pertusum</name>
    <dbReference type="NCBI Taxonomy" id="174260"/>
    <lineage>
        <taxon>Eukaryota</taxon>
        <taxon>Metazoa</taxon>
        <taxon>Cnidaria</taxon>
        <taxon>Anthozoa</taxon>
        <taxon>Hexacorallia</taxon>
        <taxon>Scleractinia</taxon>
        <taxon>Caryophylliina</taxon>
        <taxon>Caryophylliidae</taxon>
        <taxon>Desmophyllum</taxon>
    </lineage>
</organism>
<accession>A0A9W9ZKD7</accession>
<reference evidence="1" key="1">
    <citation type="submission" date="2023-01" db="EMBL/GenBank/DDBJ databases">
        <title>Genome assembly of the deep-sea coral Lophelia pertusa.</title>
        <authorList>
            <person name="Herrera S."/>
            <person name="Cordes E."/>
        </authorList>
    </citation>
    <scope>NUCLEOTIDE SEQUENCE</scope>
    <source>
        <strain evidence="1">USNM1676648</strain>
        <tissue evidence="1">Polyp</tissue>
    </source>
</reference>
<evidence type="ECO:0000313" key="1">
    <source>
        <dbReference type="EMBL" id="KAJ7383252.1"/>
    </source>
</evidence>
<sequence length="120" mass="13440">MLLGALKLVYREGAFIKHSAGLWYDMPVVEDTYSDELVFSNFDFPLYLQPHMELRIWFGEDLKNWSETDNQCRVCVDEMRYVIGDVGGAGGSPGGGTSKAQALLKDLKASLGSIMQKSWK</sequence>
<gene>
    <name evidence="1" type="ORF">OS493_029657</name>
</gene>
<dbReference type="OrthoDB" id="6022142at2759"/>
<keyword evidence="2" id="KW-1185">Reference proteome</keyword>
<dbReference type="AlphaFoldDB" id="A0A9W9ZKD7"/>